<dbReference type="CDD" id="cd01647">
    <property type="entry name" value="RT_LTR"/>
    <property type="match status" value="1"/>
</dbReference>
<evidence type="ECO:0000256" key="4">
    <source>
        <dbReference type="ARBA" id="ARBA00022722"/>
    </source>
</evidence>
<dbReference type="InterPro" id="IPR041588">
    <property type="entry name" value="Integrase_H2C2"/>
</dbReference>
<dbReference type="GO" id="GO:0004519">
    <property type="term" value="F:endonuclease activity"/>
    <property type="evidence" value="ECO:0007669"/>
    <property type="project" value="UniProtKB-KW"/>
</dbReference>
<keyword evidence="2" id="KW-0808">Transferase</keyword>
<dbReference type="GO" id="GO:0015074">
    <property type="term" value="P:DNA integration"/>
    <property type="evidence" value="ECO:0007669"/>
    <property type="project" value="InterPro"/>
</dbReference>
<dbReference type="Gene3D" id="3.10.10.10">
    <property type="entry name" value="HIV Type 1 Reverse Transcriptase, subunit A, domain 1"/>
    <property type="match status" value="1"/>
</dbReference>
<feature type="region of interest" description="Disordered" evidence="9">
    <location>
        <begin position="23"/>
        <end position="43"/>
    </location>
</feature>
<feature type="region of interest" description="Disordered" evidence="9">
    <location>
        <begin position="358"/>
        <end position="382"/>
    </location>
</feature>
<dbReference type="PANTHER" id="PTHR37984">
    <property type="entry name" value="PROTEIN CBG26694"/>
    <property type="match status" value="1"/>
</dbReference>
<keyword evidence="8" id="KW-0175">Coiled coil</keyword>
<dbReference type="FunFam" id="3.10.20.370:FF:000001">
    <property type="entry name" value="Retrovirus-related Pol polyprotein from transposon 17.6-like protein"/>
    <property type="match status" value="1"/>
</dbReference>
<keyword evidence="4" id="KW-0540">Nuclease</keyword>
<dbReference type="Pfam" id="PF17917">
    <property type="entry name" value="RT_RNaseH"/>
    <property type="match status" value="1"/>
</dbReference>
<dbReference type="InterPro" id="IPR001969">
    <property type="entry name" value="Aspartic_peptidase_AS"/>
</dbReference>
<feature type="compositionally biased region" description="Low complexity" evidence="9">
    <location>
        <begin position="1671"/>
        <end position="1692"/>
    </location>
</feature>
<evidence type="ECO:0000256" key="5">
    <source>
        <dbReference type="ARBA" id="ARBA00022759"/>
    </source>
</evidence>
<dbReference type="PROSITE" id="PS50994">
    <property type="entry name" value="INTEGRASE"/>
    <property type="match status" value="1"/>
</dbReference>
<evidence type="ECO:0000313" key="12">
    <source>
        <dbReference type="EMBL" id="KAK3100587.1"/>
    </source>
</evidence>
<feature type="region of interest" description="Disordered" evidence="9">
    <location>
        <begin position="1637"/>
        <end position="1716"/>
    </location>
</feature>
<keyword evidence="13" id="KW-1185">Reference proteome</keyword>
<dbReference type="GO" id="GO:0006508">
    <property type="term" value="P:proteolysis"/>
    <property type="evidence" value="ECO:0007669"/>
    <property type="project" value="InterPro"/>
</dbReference>
<dbReference type="SUPFAM" id="SSF56672">
    <property type="entry name" value="DNA/RNA polymerases"/>
    <property type="match status" value="1"/>
</dbReference>
<dbReference type="InterPro" id="IPR021109">
    <property type="entry name" value="Peptidase_aspartic_dom_sf"/>
</dbReference>
<dbReference type="PROSITE" id="PS00141">
    <property type="entry name" value="ASP_PROTEASE"/>
    <property type="match status" value="1"/>
</dbReference>
<dbReference type="GO" id="GO:0003964">
    <property type="term" value="F:RNA-directed DNA polymerase activity"/>
    <property type="evidence" value="ECO:0007669"/>
    <property type="project" value="UniProtKB-KW"/>
</dbReference>
<dbReference type="Pfam" id="PF13975">
    <property type="entry name" value="gag-asp_proteas"/>
    <property type="match status" value="1"/>
</dbReference>
<dbReference type="Proteomes" id="UP001186944">
    <property type="component" value="Unassembled WGS sequence"/>
</dbReference>
<dbReference type="CDD" id="cd00303">
    <property type="entry name" value="retropepsin_like"/>
    <property type="match status" value="1"/>
</dbReference>
<feature type="compositionally biased region" description="Low complexity" evidence="9">
    <location>
        <begin position="1700"/>
        <end position="1713"/>
    </location>
</feature>
<dbReference type="Gene3D" id="3.30.420.10">
    <property type="entry name" value="Ribonuclease H-like superfamily/Ribonuclease H"/>
    <property type="match status" value="1"/>
</dbReference>
<sequence>MSRYWLRSGMATQNVTTPLNHRQIQEDQQAVTEQTLPPPPTQTVEVEVEHHPQPPMNGDLRGELEAMQRQIQEQRLELDTLREENRLMALEGQSNHAQQSAPPAPTWAAPPTVMSPPTQPTVMSPPTQPTVMSPPTQPTVMSPPTQPTMMSPPAPPTVMSPVYHTHPHRPHVTLKPYNGKSSPVYWWTQFLAYVQLMRMPEAEAIMTFSFYLTDYAETWYATLESTYKTSLNRIKDALMSRFSPSSKLNMKLMDMKQGEAESVDDFIHRVQAATSNRPVDQEWLIHVVTTGLRPNIQRAVIQADPATLENLRAVATRSELCDKIQGSATQQAGNTVNMVTMDTTLQDQMSEIQASINSLNRKVNQRDYPRRQQSNEEQTRKPCTNCAHMKKNMVEVTVMGRHTSALIDSGASITILSRAFFDKTVYAHCRLERSSYTTVSGASGKELTVLGKLDIEFTLNQHVYQYTVHIVEGIHHSFILGVDFLTHFNVHLKFSAQNTLEIPEADETQANVCVIKTQTGLVRATSAVTIPKRSETTISVKVSRQKDGDQVLLEPLPYLTKQHIAAAKCLVTVRKGKAVMRLLNPTSSDIKIGDNQVLASVSDIHSAAIYTLDDKQESNSPLIASAEPDSKVTEKVHNEIPFDLNDSDLTESQKKVLLTFLQRHRGNFATDLKELGKTSICKHKIEVKPNSRPVRLPFYRTSYQNERELDRQIDEMLEHGIIEPSNSEWHSPVVLVRKKNNTFRFACDYRALNKITVPMSFPLPHMESVFDAIGAANAQYFSNLDLMSGFWQMELDEESKRKAAFITQRGIYQWNRMPFGLTNAPISFQTLMSSVLRDLNWKSVLVYIDDILIFSASFSEHLQHLEQVFRKLNEANLKLQPTKCHFAVKQLKFLGHIISRKGVEVDPEKTRAVNDFPVPKTQKHVRSFLGMANYYRRFIKNFSQIANPLNQLLQKDKKFRWTEDCQKAFDILKSKLLSAPVLGYPNPTKPFILTCDASDIAVGYVLGQLDENNKEFVIAYGGKSLTKEQKKYNTTEKECLAILSGIEAYRPYLAHSHFKVITDHKALVWLKSAKHTGRLERWALKLQEYNFDLEHRPGKSNNVADALSRIEHESSEVSDLPFKDISAPDSSNTAAQINTGNKVNTIHSQTNHEHKDDNNTIPSQNTDEDQDYEDTKQAIEVTFCYAADVEQDETDAEIHGIENLAELQSKCKDFAHLYKFLVDGILPEDSKTRQYVIGESRHFSLVDGILYHLFQKRYKRATDEIKFIQQVCLPEVLRSDALKSYHDSLAGGGHFGTEKCMASLSMKYYWPRMHSDIVKYIQSCDRCQRAKRDYNPYKPPMVPMPLVKRFERWHIDILGPLHKTKDGYEYILLCIDACTRWAEAFPLRSQTAKETAEVLYREIFTRFGAPRVLFSDQGRNFMSNLVKALCEIFDITQHHTSIYHPKTNGLVERQNSTLAQSLRTYCDKKQTNWPELVPSIMMAFRKSPSMHSTEYSPFYLVFGQEMKLPFDIALEPVENLSRDARSYINEMLENLKVAHEIAHENQIWHQEQNKARHDQKSNIPNFKIGDKVLIKVNKVPKGLSSKLHDKADGPYVVIELGPNFTYRLRRCESNKVHKSLVNATNLRLYHDPALVRSQSEQGHDLSSQGEQGQSSSRNHGDDLTDNASDNQNVVSDSSQGSQNQSSTQTAGSPQSQGDNSADSTQQSDSSQSQRIWDFKTINRARFKRNRREVRVLWKDGSTTWEPDSSFSPEWQEWINRRYTKHGITRKKKFYLQKRN</sequence>
<feature type="compositionally biased region" description="Low complexity" evidence="9">
    <location>
        <begin position="1646"/>
        <end position="1656"/>
    </location>
</feature>
<dbReference type="GO" id="GO:0003676">
    <property type="term" value="F:nucleic acid binding"/>
    <property type="evidence" value="ECO:0007669"/>
    <property type="project" value="InterPro"/>
</dbReference>
<dbReference type="InterPro" id="IPR001584">
    <property type="entry name" value="Integrase_cat-core"/>
</dbReference>
<dbReference type="Pfam" id="PF00665">
    <property type="entry name" value="rve"/>
    <property type="match status" value="1"/>
</dbReference>
<dbReference type="EMBL" id="VSWD01000006">
    <property type="protein sequence ID" value="KAK3100587.1"/>
    <property type="molecule type" value="Genomic_DNA"/>
</dbReference>
<dbReference type="FunFam" id="1.10.340.70:FF:000001">
    <property type="entry name" value="Retrovirus-related Pol polyprotein from transposon gypsy-like Protein"/>
    <property type="match status" value="1"/>
</dbReference>
<evidence type="ECO:0000256" key="3">
    <source>
        <dbReference type="ARBA" id="ARBA00022695"/>
    </source>
</evidence>
<dbReference type="FunFam" id="3.30.420.10:FF:000032">
    <property type="entry name" value="Retrovirus-related Pol polyprotein from transposon 297-like Protein"/>
    <property type="match status" value="1"/>
</dbReference>
<feature type="region of interest" description="Disordered" evidence="9">
    <location>
        <begin position="92"/>
        <end position="151"/>
    </location>
</feature>
<accession>A0AA88Y9I7</accession>
<feature type="compositionally biased region" description="Low complexity" evidence="9">
    <location>
        <begin position="97"/>
        <end position="112"/>
    </location>
</feature>
<dbReference type="PANTHER" id="PTHR37984:SF5">
    <property type="entry name" value="PROTEIN NYNRIN-LIKE"/>
    <property type="match status" value="1"/>
</dbReference>
<dbReference type="InterPro" id="IPR000477">
    <property type="entry name" value="RT_dom"/>
</dbReference>
<evidence type="ECO:0000313" key="13">
    <source>
        <dbReference type="Proteomes" id="UP001186944"/>
    </source>
</evidence>
<feature type="domain" description="Reverse transcriptase" evidence="10">
    <location>
        <begin position="717"/>
        <end position="898"/>
    </location>
</feature>
<comment type="caution">
    <text evidence="12">The sequence shown here is derived from an EMBL/GenBank/DDBJ whole genome shotgun (WGS) entry which is preliminary data.</text>
</comment>
<evidence type="ECO:0000256" key="9">
    <source>
        <dbReference type="SAM" id="MobiDB-lite"/>
    </source>
</evidence>
<dbReference type="InterPro" id="IPR012337">
    <property type="entry name" value="RNaseH-like_sf"/>
</dbReference>
<dbReference type="GO" id="GO:0004190">
    <property type="term" value="F:aspartic-type endopeptidase activity"/>
    <property type="evidence" value="ECO:0007669"/>
    <property type="project" value="InterPro"/>
</dbReference>
<evidence type="ECO:0000259" key="10">
    <source>
        <dbReference type="PROSITE" id="PS50878"/>
    </source>
</evidence>
<evidence type="ECO:0000256" key="7">
    <source>
        <dbReference type="ARBA" id="ARBA00022918"/>
    </source>
</evidence>
<evidence type="ECO:0000256" key="6">
    <source>
        <dbReference type="ARBA" id="ARBA00022801"/>
    </source>
</evidence>
<dbReference type="FunFam" id="3.30.70.270:FF:000026">
    <property type="entry name" value="Transposon Ty3-G Gag-Pol polyprotein"/>
    <property type="match status" value="1"/>
</dbReference>
<organism evidence="12 13">
    <name type="scientific">Pinctada imbricata</name>
    <name type="common">Atlantic pearl-oyster</name>
    <name type="synonym">Pinctada martensii</name>
    <dbReference type="NCBI Taxonomy" id="66713"/>
    <lineage>
        <taxon>Eukaryota</taxon>
        <taxon>Metazoa</taxon>
        <taxon>Spiralia</taxon>
        <taxon>Lophotrochozoa</taxon>
        <taxon>Mollusca</taxon>
        <taxon>Bivalvia</taxon>
        <taxon>Autobranchia</taxon>
        <taxon>Pteriomorphia</taxon>
        <taxon>Pterioida</taxon>
        <taxon>Pterioidea</taxon>
        <taxon>Pteriidae</taxon>
        <taxon>Pinctada</taxon>
    </lineage>
</organism>
<dbReference type="EC" id="2.7.7.49" evidence="1"/>
<dbReference type="InterPro" id="IPR041373">
    <property type="entry name" value="RT_RNaseH"/>
</dbReference>
<reference evidence="12" key="1">
    <citation type="submission" date="2019-08" db="EMBL/GenBank/DDBJ databases">
        <title>The improved chromosome-level genome for the pearl oyster Pinctada fucata martensii using PacBio sequencing and Hi-C.</title>
        <authorList>
            <person name="Zheng Z."/>
        </authorList>
    </citation>
    <scope>NUCLEOTIDE SEQUENCE</scope>
    <source>
        <strain evidence="12">ZZ-2019</strain>
        <tissue evidence="12">Adductor muscle</tissue>
    </source>
</reference>
<dbReference type="Gene3D" id="3.30.70.270">
    <property type="match status" value="2"/>
</dbReference>
<keyword evidence="7" id="KW-0695">RNA-directed DNA polymerase</keyword>
<dbReference type="InterPro" id="IPR005162">
    <property type="entry name" value="Retrotrans_gag_dom"/>
</dbReference>
<feature type="coiled-coil region" evidence="8">
    <location>
        <begin position="57"/>
        <end position="91"/>
    </location>
</feature>
<dbReference type="Pfam" id="PF00078">
    <property type="entry name" value="RVT_1"/>
    <property type="match status" value="1"/>
</dbReference>
<dbReference type="InterPro" id="IPR043502">
    <property type="entry name" value="DNA/RNA_pol_sf"/>
</dbReference>
<name>A0AA88Y9I7_PINIB</name>
<dbReference type="Pfam" id="PF03732">
    <property type="entry name" value="Retrotrans_gag"/>
    <property type="match status" value="1"/>
</dbReference>
<protein>
    <recommendedName>
        <fullName evidence="1">RNA-directed DNA polymerase</fullName>
        <ecNumber evidence="1">2.7.7.49</ecNumber>
    </recommendedName>
</protein>
<evidence type="ECO:0000256" key="8">
    <source>
        <dbReference type="SAM" id="Coils"/>
    </source>
</evidence>
<dbReference type="Pfam" id="PF17921">
    <property type="entry name" value="Integrase_H2C2"/>
    <property type="match status" value="1"/>
</dbReference>
<feature type="compositionally biased region" description="Basic and acidic residues" evidence="9">
    <location>
        <begin position="364"/>
        <end position="380"/>
    </location>
</feature>
<evidence type="ECO:0000256" key="1">
    <source>
        <dbReference type="ARBA" id="ARBA00012493"/>
    </source>
</evidence>
<evidence type="ECO:0000256" key="2">
    <source>
        <dbReference type="ARBA" id="ARBA00022679"/>
    </source>
</evidence>
<dbReference type="CDD" id="cd09274">
    <property type="entry name" value="RNase_HI_RT_Ty3"/>
    <property type="match status" value="1"/>
</dbReference>
<keyword evidence="5" id="KW-0255">Endonuclease</keyword>
<dbReference type="Gene3D" id="2.40.70.10">
    <property type="entry name" value="Acid Proteases"/>
    <property type="match status" value="1"/>
</dbReference>
<dbReference type="SUPFAM" id="SSF53098">
    <property type="entry name" value="Ribonuclease H-like"/>
    <property type="match status" value="1"/>
</dbReference>
<proteinExistence type="predicted"/>
<dbReference type="SUPFAM" id="SSF50630">
    <property type="entry name" value="Acid proteases"/>
    <property type="match status" value="1"/>
</dbReference>
<feature type="domain" description="Integrase catalytic" evidence="11">
    <location>
        <begin position="1341"/>
        <end position="1505"/>
    </location>
</feature>
<dbReference type="Gene3D" id="1.10.340.70">
    <property type="match status" value="1"/>
</dbReference>
<evidence type="ECO:0000259" key="11">
    <source>
        <dbReference type="PROSITE" id="PS50994"/>
    </source>
</evidence>
<gene>
    <name evidence="12" type="ORF">FSP39_022198</name>
</gene>
<feature type="compositionally biased region" description="Polar residues" evidence="9">
    <location>
        <begin position="120"/>
        <end position="131"/>
    </location>
</feature>
<dbReference type="PROSITE" id="PS50878">
    <property type="entry name" value="RT_POL"/>
    <property type="match status" value="1"/>
</dbReference>
<dbReference type="InterPro" id="IPR036397">
    <property type="entry name" value="RNaseH_sf"/>
</dbReference>
<keyword evidence="6" id="KW-0378">Hydrolase</keyword>
<keyword evidence="3" id="KW-0548">Nucleotidyltransferase</keyword>
<dbReference type="InterPro" id="IPR043128">
    <property type="entry name" value="Rev_trsase/Diguanyl_cyclase"/>
</dbReference>
<feature type="region of interest" description="Disordered" evidence="9">
    <location>
        <begin position="1149"/>
        <end position="1172"/>
    </location>
</feature>
<dbReference type="InterPro" id="IPR050951">
    <property type="entry name" value="Retrovirus_Pol_polyprotein"/>
</dbReference>